<organism evidence="1 2">
    <name type="scientific">Skeletonema marinoi</name>
    <dbReference type="NCBI Taxonomy" id="267567"/>
    <lineage>
        <taxon>Eukaryota</taxon>
        <taxon>Sar</taxon>
        <taxon>Stramenopiles</taxon>
        <taxon>Ochrophyta</taxon>
        <taxon>Bacillariophyta</taxon>
        <taxon>Coscinodiscophyceae</taxon>
        <taxon>Thalassiosirophycidae</taxon>
        <taxon>Thalassiosirales</taxon>
        <taxon>Skeletonemataceae</taxon>
        <taxon>Skeletonema</taxon>
        <taxon>Skeletonema marinoi-dohrnii complex</taxon>
    </lineage>
</organism>
<comment type="caution">
    <text evidence="1">The sequence shown here is derived from an EMBL/GenBank/DDBJ whole genome shotgun (WGS) entry which is preliminary data.</text>
</comment>
<protein>
    <submittedName>
        <fullName evidence="1">Uncharacterized protein</fullName>
    </submittedName>
</protein>
<evidence type="ECO:0000313" key="1">
    <source>
        <dbReference type="EMBL" id="KAK1745673.1"/>
    </source>
</evidence>
<dbReference type="Proteomes" id="UP001224775">
    <property type="component" value="Unassembled WGS sequence"/>
</dbReference>
<name>A0AAD8YG67_9STRA</name>
<evidence type="ECO:0000313" key="2">
    <source>
        <dbReference type="Proteomes" id="UP001224775"/>
    </source>
</evidence>
<gene>
    <name evidence="1" type="ORF">QTG54_003597</name>
</gene>
<reference evidence="1" key="1">
    <citation type="submission" date="2023-06" db="EMBL/GenBank/DDBJ databases">
        <title>Survivors Of The Sea: Transcriptome response of Skeletonema marinoi to long-term dormancy.</title>
        <authorList>
            <person name="Pinder M.I.M."/>
            <person name="Kourtchenko O."/>
            <person name="Robertson E.K."/>
            <person name="Larsson T."/>
            <person name="Maumus F."/>
            <person name="Osuna-Cruz C.M."/>
            <person name="Vancaester E."/>
            <person name="Stenow R."/>
            <person name="Vandepoele K."/>
            <person name="Ploug H."/>
            <person name="Bruchert V."/>
            <person name="Godhe A."/>
            <person name="Topel M."/>
        </authorList>
    </citation>
    <scope>NUCLEOTIDE SEQUENCE</scope>
    <source>
        <strain evidence="1">R05AC</strain>
    </source>
</reference>
<accession>A0AAD8YG67</accession>
<sequence>MIQHRASSG</sequence>
<proteinExistence type="predicted"/>
<keyword evidence="2" id="KW-1185">Reference proteome</keyword>
<dbReference type="EMBL" id="JATAAI010000005">
    <property type="protein sequence ID" value="KAK1745673.1"/>
    <property type="molecule type" value="Genomic_DNA"/>
</dbReference>